<gene>
    <name evidence="3" type="ORF">O9G_003555</name>
</gene>
<dbReference type="EMBL" id="KE560735">
    <property type="protein sequence ID" value="EPZ35837.1"/>
    <property type="molecule type" value="Genomic_DNA"/>
</dbReference>
<dbReference type="Gene3D" id="2.130.10.10">
    <property type="entry name" value="YVTN repeat-like/Quinoprotein amine dehydrogenase"/>
    <property type="match status" value="1"/>
</dbReference>
<dbReference type="AlphaFoldDB" id="A0A075B3W9"/>
<dbReference type="SUPFAM" id="SSF50998">
    <property type="entry name" value="Quinoprotein alcohol dehydrogenase-like"/>
    <property type="match status" value="1"/>
</dbReference>
<evidence type="ECO:0000313" key="3">
    <source>
        <dbReference type="EMBL" id="EPZ35837.1"/>
    </source>
</evidence>
<reference evidence="3 4" key="1">
    <citation type="journal article" date="2013" name="Curr. Biol.">
        <title>Shared signatures of parasitism and phylogenomics unite Cryptomycota and microsporidia.</title>
        <authorList>
            <person name="James T.Y."/>
            <person name="Pelin A."/>
            <person name="Bonen L."/>
            <person name="Ahrendt S."/>
            <person name="Sain D."/>
            <person name="Corradi N."/>
            <person name="Stajich J.E."/>
        </authorList>
    </citation>
    <scope>NUCLEOTIDE SEQUENCE [LARGE SCALE GENOMIC DNA]</scope>
    <source>
        <strain evidence="3 4">CSF55</strain>
    </source>
</reference>
<evidence type="ECO:0000256" key="2">
    <source>
        <dbReference type="ARBA" id="ARBA00022737"/>
    </source>
</evidence>
<dbReference type="SMART" id="SM00320">
    <property type="entry name" value="WD40"/>
    <property type="match status" value="6"/>
</dbReference>
<organism evidence="3 4">
    <name type="scientific">Rozella allomycis (strain CSF55)</name>
    <dbReference type="NCBI Taxonomy" id="988480"/>
    <lineage>
        <taxon>Eukaryota</taxon>
        <taxon>Fungi</taxon>
        <taxon>Fungi incertae sedis</taxon>
        <taxon>Cryptomycota</taxon>
        <taxon>Cryptomycota incertae sedis</taxon>
        <taxon>Rozella</taxon>
    </lineage>
</organism>
<evidence type="ECO:0000313" key="4">
    <source>
        <dbReference type="Proteomes" id="UP000030755"/>
    </source>
</evidence>
<sequence>MQEKLYSRGRNCITQNNGFLKSGELHQFYDEFIIVCLGFGQVTCFDMSQKKTVYSIPMDAGGSVTCLQAHDGLLAIGDSDGVCYFHDVYSGERIWILRPDFRTLLTKFRANPAQNQNSRPFAFGHPSFVTAITFDTSFAYVGHNCGDLICWSLDSGRCISIYQNHSIPITCIQFDDVLVISGAKDGSIKVYSRKSNICLFDLKHDKAIDVTCIHFDTRRIAVAFHTGHVAVWYYDKLRFPLRVNTVDACRMIKADDRSIRTLQILMPFIKYTDEFLDYVQKTRETFSYFGFCEEKDEITSSKVKYEDIPDVDMEDIDNIKEIVVCGGVDRTVKLYHPIVNDIVFKLRGHTATIVAIECLPKSNADLDELAIMSLAYDGVQISWDVYNGYPLKIDVTAQSSFFAIFNLTSRMAQ</sequence>
<keyword evidence="2" id="KW-0677">Repeat</keyword>
<dbReference type="PANTHER" id="PTHR19848:SF8">
    <property type="entry name" value="F-BOX AND WD REPEAT DOMAIN CONTAINING 7"/>
    <property type="match status" value="1"/>
</dbReference>
<accession>A0A075B3W9</accession>
<protein>
    <submittedName>
        <fullName evidence="3">Quinonprotein alcohol dehydrogenase-like superfamily domain-containing protein</fullName>
    </submittedName>
</protein>
<dbReference type="InterPro" id="IPR015943">
    <property type="entry name" value="WD40/YVTN_repeat-like_dom_sf"/>
</dbReference>
<dbReference type="STRING" id="988480.A0A075B3W9"/>
<dbReference type="OrthoDB" id="5580488at2759"/>
<keyword evidence="4" id="KW-1185">Reference proteome</keyword>
<keyword evidence="1" id="KW-0853">WD repeat</keyword>
<dbReference type="InterPro" id="IPR011047">
    <property type="entry name" value="Quinoprotein_ADH-like_sf"/>
</dbReference>
<dbReference type="Pfam" id="PF00400">
    <property type="entry name" value="WD40"/>
    <property type="match status" value="1"/>
</dbReference>
<dbReference type="Proteomes" id="UP000030755">
    <property type="component" value="Unassembled WGS sequence"/>
</dbReference>
<evidence type="ECO:0000256" key="1">
    <source>
        <dbReference type="ARBA" id="ARBA00022574"/>
    </source>
</evidence>
<dbReference type="InterPro" id="IPR001680">
    <property type="entry name" value="WD40_rpt"/>
</dbReference>
<proteinExistence type="predicted"/>
<dbReference type="HOGENOM" id="CLU_665902_0_0_1"/>
<dbReference type="PANTHER" id="PTHR19848">
    <property type="entry name" value="WD40 REPEAT PROTEIN"/>
    <property type="match status" value="1"/>
</dbReference>
<name>A0A075B3W9_ROZAC</name>